<dbReference type="EMBL" id="BAAACW010000055">
    <property type="protein sequence ID" value="GAA0358546.1"/>
    <property type="molecule type" value="Genomic_DNA"/>
</dbReference>
<dbReference type="PANTHER" id="PTHR23131:SF0">
    <property type="entry name" value="ENDORIBONUCLEASE LACTB2"/>
    <property type="match status" value="1"/>
</dbReference>
<proteinExistence type="predicted"/>
<dbReference type="PANTHER" id="PTHR23131">
    <property type="entry name" value="ENDORIBONUCLEASE LACTB2"/>
    <property type="match status" value="1"/>
</dbReference>
<evidence type="ECO:0000259" key="1">
    <source>
        <dbReference type="SMART" id="SM00849"/>
    </source>
</evidence>
<dbReference type="Proteomes" id="UP001501166">
    <property type="component" value="Unassembled WGS sequence"/>
</dbReference>
<sequence length="264" mass="30357">MLHFQKEGLTVFQSSIYKTTAAVIETEKAIVLSDPNWLPDEVKEIKEFILERIKHKQLIIIYTHSDFDHIIGAGAFPEATVIASEAFKENAQKDECVEQCKSFDQKYYIMRDYLHTYPSVDIVIQKDGQQVKIGDLTLTFYLSPGHTPDGLFTIVEPYGVFLAGDYLSDVEIPFIYSGYQDYLKTLGQAKHLLENCEVNVLVPGHGNVTISKNDMWERLNFSMKYVKELPDNPQLEDECRKKFSFYDGMHESHVANIKQARKEN</sequence>
<accession>A0ABN0X9C7</accession>
<evidence type="ECO:0000313" key="2">
    <source>
        <dbReference type="EMBL" id="GAA0358546.1"/>
    </source>
</evidence>
<protein>
    <submittedName>
        <fullName evidence="2">MBL fold metallo-hydrolase</fullName>
    </submittedName>
</protein>
<keyword evidence="3" id="KW-1185">Reference proteome</keyword>
<reference evidence="2 3" key="1">
    <citation type="journal article" date="2019" name="Int. J. Syst. Evol. Microbiol.">
        <title>The Global Catalogue of Microorganisms (GCM) 10K type strain sequencing project: providing services to taxonomists for standard genome sequencing and annotation.</title>
        <authorList>
            <consortium name="The Broad Institute Genomics Platform"/>
            <consortium name="The Broad Institute Genome Sequencing Center for Infectious Disease"/>
            <person name="Wu L."/>
            <person name="Ma J."/>
        </authorList>
    </citation>
    <scope>NUCLEOTIDE SEQUENCE [LARGE SCALE GENOMIC DNA]</scope>
    <source>
        <strain evidence="2 3">JCM 12662</strain>
    </source>
</reference>
<evidence type="ECO:0000313" key="3">
    <source>
        <dbReference type="Proteomes" id="UP001501166"/>
    </source>
</evidence>
<dbReference type="InterPro" id="IPR036866">
    <property type="entry name" value="RibonucZ/Hydroxyglut_hydro"/>
</dbReference>
<dbReference type="Gene3D" id="3.60.15.10">
    <property type="entry name" value="Ribonuclease Z/Hydroxyacylglutathione hydrolase-like"/>
    <property type="match status" value="1"/>
</dbReference>
<dbReference type="RefSeq" id="WP_343754423.1">
    <property type="nucleotide sequence ID" value="NZ_BAAACW010000055.1"/>
</dbReference>
<dbReference type="InterPro" id="IPR001279">
    <property type="entry name" value="Metallo-B-lactamas"/>
</dbReference>
<dbReference type="SUPFAM" id="SSF56281">
    <property type="entry name" value="Metallo-hydrolase/oxidoreductase"/>
    <property type="match status" value="1"/>
</dbReference>
<feature type="domain" description="Metallo-beta-lactamase" evidence="1">
    <location>
        <begin position="18"/>
        <end position="205"/>
    </location>
</feature>
<gene>
    <name evidence="2" type="ORF">GCM10008932_09070</name>
</gene>
<dbReference type="SMART" id="SM00849">
    <property type="entry name" value="Lactamase_B"/>
    <property type="match status" value="1"/>
</dbReference>
<dbReference type="InterPro" id="IPR050662">
    <property type="entry name" value="Sec-metab_biosynth-thioest"/>
</dbReference>
<dbReference type="Pfam" id="PF00753">
    <property type="entry name" value="Lactamase_B"/>
    <property type="match status" value="1"/>
</dbReference>
<comment type="caution">
    <text evidence="2">The sequence shown here is derived from an EMBL/GenBank/DDBJ whole genome shotgun (WGS) entry which is preliminary data.</text>
</comment>
<organism evidence="2 3">
    <name type="scientific">Alkalibacterium iburiense</name>
    <dbReference type="NCBI Taxonomy" id="290589"/>
    <lineage>
        <taxon>Bacteria</taxon>
        <taxon>Bacillati</taxon>
        <taxon>Bacillota</taxon>
        <taxon>Bacilli</taxon>
        <taxon>Lactobacillales</taxon>
        <taxon>Carnobacteriaceae</taxon>
        <taxon>Alkalibacterium</taxon>
    </lineage>
</organism>
<name>A0ABN0X9C7_9LACT</name>